<comment type="caution">
    <text evidence="1">The sequence shown here is derived from an EMBL/GenBank/DDBJ whole genome shotgun (WGS) entry which is preliminary data.</text>
</comment>
<dbReference type="Proteomes" id="UP000324758">
    <property type="component" value="Unassembled WGS sequence"/>
</dbReference>
<dbReference type="AlphaFoldDB" id="A0A5D3KK11"/>
<organism evidence="1 2">
    <name type="scientific">Bradyrhizobium rifense</name>
    <dbReference type="NCBI Taxonomy" id="515499"/>
    <lineage>
        <taxon>Bacteria</taxon>
        <taxon>Pseudomonadati</taxon>
        <taxon>Pseudomonadota</taxon>
        <taxon>Alphaproteobacteria</taxon>
        <taxon>Hyphomicrobiales</taxon>
        <taxon>Nitrobacteraceae</taxon>
        <taxon>Bradyrhizobium</taxon>
    </lineage>
</organism>
<keyword evidence="2" id="KW-1185">Reference proteome</keyword>
<sequence length="149" mass="16626">MLGNGRSNIRLRRRVGLRGDDRLIRPVIGQTLDQVAGRRHIDGWGKKCRLAGIQDDLLRPFALGCNPDGGRAGAVRPIGKPVRQLRQRPAGYQQKNGECAPDDRKIFCHGQSRWLRRFRQSRSTHDGNARPLSAPCGEATVLLRDGDLD</sequence>
<name>A0A5D3KK11_9BRAD</name>
<evidence type="ECO:0000313" key="1">
    <source>
        <dbReference type="EMBL" id="TYL97745.1"/>
    </source>
</evidence>
<accession>A0A5D3KK11</accession>
<proteinExistence type="predicted"/>
<protein>
    <submittedName>
        <fullName evidence="1">Uncharacterized protein</fullName>
    </submittedName>
</protein>
<reference evidence="1 2" key="1">
    <citation type="submission" date="2019-08" db="EMBL/GenBank/DDBJ databases">
        <title>Bradyrhizobium hipponensis sp. nov., a rhizobium isolated from a Lupinus angustifolius root nodule in Tunisia.</title>
        <authorList>
            <person name="Off K."/>
            <person name="Rejili M."/>
            <person name="Mars M."/>
            <person name="Brachmann A."/>
            <person name="Marin M."/>
        </authorList>
    </citation>
    <scope>NUCLEOTIDE SEQUENCE [LARGE SCALE GENOMIC DNA]</scope>
    <source>
        <strain evidence="1 2">CTAW71</strain>
    </source>
</reference>
<dbReference type="EMBL" id="VSSS01000014">
    <property type="protein sequence ID" value="TYL97745.1"/>
    <property type="molecule type" value="Genomic_DNA"/>
</dbReference>
<evidence type="ECO:0000313" key="2">
    <source>
        <dbReference type="Proteomes" id="UP000324758"/>
    </source>
</evidence>
<gene>
    <name evidence="1" type="ORF">FXB40_07485</name>
</gene>